<evidence type="ECO:0000256" key="6">
    <source>
        <dbReference type="ARBA" id="ARBA00023065"/>
    </source>
</evidence>
<evidence type="ECO:0000313" key="11">
    <source>
        <dbReference type="Proteomes" id="UP001168528"/>
    </source>
</evidence>
<evidence type="ECO:0000256" key="7">
    <source>
        <dbReference type="ARBA" id="ARBA00023136"/>
    </source>
</evidence>
<comment type="subcellular location">
    <subcellularLocation>
        <location evidence="1">Cell membrane</location>
        <topology evidence="1">Multi-pass membrane protein</topology>
    </subcellularLocation>
</comment>
<protein>
    <submittedName>
        <fullName evidence="10">Bestrophin family ion channel</fullName>
    </submittedName>
</protein>
<keyword evidence="2" id="KW-0813">Transport</keyword>
<reference evidence="10" key="1">
    <citation type="submission" date="2023-07" db="EMBL/GenBank/DDBJ databases">
        <title>The genome sequence of Rhodocytophaga aerolata KACC 12507.</title>
        <authorList>
            <person name="Zhang X."/>
        </authorList>
    </citation>
    <scope>NUCLEOTIDE SEQUENCE</scope>
    <source>
        <strain evidence="10">KACC 12507</strain>
    </source>
</reference>
<keyword evidence="5 9" id="KW-1133">Transmembrane helix</keyword>
<accession>A0ABT8RB45</accession>
<evidence type="ECO:0000256" key="5">
    <source>
        <dbReference type="ARBA" id="ARBA00022989"/>
    </source>
</evidence>
<feature type="transmembrane region" description="Helical" evidence="9">
    <location>
        <begin position="204"/>
        <end position="225"/>
    </location>
</feature>
<dbReference type="RefSeq" id="WP_302040132.1">
    <property type="nucleotide sequence ID" value="NZ_JAUKPO010000018.1"/>
</dbReference>
<gene>
    <name evidence="10" type="ORF">Q0590_23850</name>
</gene>
<evidence type="ECO:0000256" key="4">
    <source>
        <dbReference type="ARBA" id="ARBA00022692"/>
    </source>
</evidence>
<dbReference type="Pfam" id="PF25539">
    <property type="entry name" value="Bestrophin_2"/>
    <property type="match status" value="1"/>
</dbReference>
<proteinExistence type="inferred from homology"/>
<comment type="caution">
    <text evidence="10">The sequence shown here is derived from an EMBL/GenBank/DDBJ whole genome shotgun (WGS) entry which is preliminary data.</text>
</comment>
<feature type="transmembrane region" description="Helical" evidence="9">
    <location>
        <begin position="231"/>
        <end position="250"/>
    </location>
</feature>
<evidence type="ECO:0000256" key="2">
    <source>
        <dbReference type="ARBA" id="ARBA00022448"/>
    </source>
</evidence>
<feature type="transmembrane region" description="Helical" evidence="9">
    <location>
        <begin position="20"/>
        <end position="37"/>
    </location>
</feature>
<comment type="similarity">
    <text evidence="8">Belongs to the anion channel-forming bestrophin (TC 1.A.46) family.</text>
</comment>
<name>A0ABT8RB45_9BACT</name>
<evidence type="ECO:0000256" key="8">
    <source>
        <dbReference type="ARBA" id="ARBA00034708"/>
    </source>
</evidence>
<keyword evidence="6" id="KW-0406">Ion transport</keyword>
<keyword evidence="7 9" id="KW-0472">Membrane</keyword>
<evidence type="ECO:0000256" key="1">
    <source>
        <dbReference type="ARBA" id="ARBA00004651"/>
    </source>
</evidence>
<organism evidence="10 11">
    <name type="scientific">Rhodocytophaga aerolata</name>
    <dbReference type="NCBI Taxonomy" id="455078"/>
    <lineage>
        <taxon>Bacteria</taxon>
        <taxon>Pseudomonadati</taxon>
        <taxon>Bacteroidota</taxon>
        <taxon>Cytophagia</taxon>
        <taxon>Cytophagales</taxon>
        <taxon>Rhodocytophagaceae</taxon>
        <taxon>Rhodocytophaga</taxon>
    </lineage>
</organism>
<sequence length="311" mass="35759">MLLKENIPVKYVLGKIKTEVIVVSIYAIVVAVVYNTFHFTRISIPISVPAIMGTILSLLLAFRSNQAYDRWWEARTLWGAIVNDSRTLARQVLAFVEDPYQASEVEYFRERFIKRQVAWAYSLGQSLRKLSPLAGTEQLLTKEELDFARRYTNKPVALLELHADDLRIALKKGWINEYQQVHMEQTLTKLCDAMGGCERIKNTVFPVTYSLYIHFALVLFIALLPFGLIEFFGLAEIPLVIAIVVSLSLIEKMAIHLQDPFENKPTDTPVTSIARTIERDLRQMLKESHLADDSKRMERTEKNSKSEYFIL</sequence>
<dbReference type="EMBL" id="JAUKPO010000018">
    <property type="protein sequence ID" value="MDO1449330.1"/>
    <property type="molecule type" value="Genomic_DNA"/>
</dbReference>
<dbReference type="PANTHER" id="PTHR33281:SF19">
    <property type="entry name" value="VOLTAGE-DEPENDENT ANION CHANNEL-FORMING PROTEIN YNEE"/>
    <property type="match status" value="1"/>
</dbReference>
<evidence type="ECO:0000256" key="3">
    <source>
        <dbReference type="ARBA" id="ARBA00022475"/>
    </source>
</evidence>
<keyword evidence="4 9" id="KW-0812">Transmembrane</keyword>
<keyword evidence="11" id="KW-1185">Reference proteome</keyword>
<feature type="transmembrane region" description="Helical" evidence="9">
    <location>
        <begin position="43"/>
        <end position="62"/>
    </location>
</feature>
<dbReference type="PANTHER" id="PTHR33281">
    <property type="entry name" value="UPF0187 PROTEIN YNEE"/>
    <property type="match status" value="1"/>
</dbReference>
<evidence type="ECO:0000256" key="9">
    <source>
        <dbReference type="SAM" id="Phobius"/>
    </source>
</evidence>
<evidence type="ECO:0000313" key="10">
    <source>
        <dbReference type="EMBL" id="MDO1449330.1"/>
    </source>
</evidence>
<keyword evidence="3" id="KW-1003">Cell membrane</keyword>
<dbReference type="Proteomes" id="UP001168528">
    <property type="component" value="Unassembled WGS sequence"/>
</dbReference>
<dbReference type="InterPro" id="IPR044669">
    <property type="entry name" value="YneE/VCCN1/2-like"/>
</dbReference>